<dbReference type="EMBL" id="KZ451993">
    <property type="protein sequence ID" value="PKA53660.1"/>
    <property type="molecule type" value="Genomic_DNA"/>
</dbReference>
<keyword evidence="3" id="KW-1185">Reference proteome</keyword>
<feature type="region of interest" description="Disordered" evidence="1">
    <location>
        <begin position="1"/>
        <end position="36"/>
    </location>
</feature>
<name>A0A2I0ADN5_9ASPA</name>
<organism evidence="2 3">
    <name type="scientific">Apostasia shenzhenica</name>
    <dbReference type="NCBI Taxonomy" id="1088818"/>
    <lineage>
        <taxon>Eukaryota</taxon>
        <taxon>Viridiplantae</taxon>
        <taxon>Streptophyta</taxon>
        <taxon>Embryophyta</taxon>
        <taxon>Tracheophyta</taxon>
        <taxon>Spermatophyta</taxon>
        <taxon>Magnoliopsida</taxon>
        <taxon>Liliopsida</taxon>
        <taxon>Asparagales</taxon>
        <taxon>Orchidaceae</taxon>
        <taxon>Apostasioideae</taxon>
        <taxon>Apostasia</taxon>
    </lineage>
</organism>
<accession>A0A2I0ADN5</accession>
<evidence type="ECO:0000313" key="2">
    <source>
        <dbReference type="EMBL" id="PKA53660.1"/>
    </source>
</evidence>
<protein>
    <submittedName>
        <fullName evidence="2">Uncharacterized protein</fullName>
    </submittedName>
</protein>
<sequence length="91" mass="9624">MLEERRLRSSLGRSSLMMRPASTAEAATAGGGGGPPWLDGFGGSPLRILRKVAQCTCRGLRLSRFEIGWVFVGEMTEEEKTPTGNAGGPAS</sequence>
<dbReference type="Proteomes" id="UP000236161">
    <property type="component" value="Unassembled WGS sequence"/>
</dbReference>
<evidence type="ECO:0000313" key="3">
    <source>
        <dbReference type="Proteomes" id="UP000236161"/>
    </source>
</evidence>
<feature type="compositionally biased region" description="Low complexity" evidence="1">
    <location>
        <begin position="9"/>
        <end position="28"/>
    </location>
</feature>
<proteinExistence type="predicted"/>
<reference evidence="2 3" key="1">
    <citation type="journal article" date="2017" name="Nature">
        <title>The Apostasia genome and the evolution of orchids.</title>
        <authorList>
            <person name="Zhang G.Q."/>
            <person name="Liu K.W."/>
            <person name="Li Z."/>
            <person name="Lohaus R."/>
            <person name="Hsiao Y.Y."/>
            <person name="Niu S.C."/>
            <person name="Wang J.Y."/>
            <person name="Lin Y.C."/>
            <person name="Xu Q."/>
            <person name="Chen L.J."/>
            <person name="Yoshida K."/>
            <person name="Fujiwara S."/>
            <person name="Wang Z.W."/>
            <person name="Zhang Y.Q."/>
            <person name="Mitsuda N."/>
            <person name="Wang M."/>
            <person name="Liu G.H."/>
            <person name="Pecoraro L."/>
            <person name="Huang H.X."/>
            <person name="Xiao X.J."/>
            <person name="Lin M."/>
            <person name="Wu X.Y."/>
            <person name="Wu W.L."/>
            <person name="Chen Y.Y."/>
            <person name="Chang S.B."/>
            <person name="Sakamoto S."/>
            <person name="Ohme-Takagi M."/>
            <person name="Yagi M."/>
            <person name="Zeng S.J."/>
            <person name="Shen C.Y."/>
            <person name="Yeh C.M."/>
            <person name="Luo Y.B."/>
            <person name="Tsai W.C."/>
            <person name="Van de Peer Y."/>
            <person name="Liu Z.J."/>
        </authorList>
    </citation>
    <scope>NUCLEOTIDE SEQUENCE [LARGE SCALE GENOMIC DNA]</scope>
    <source>
        <strain evidence="3">cv. Shenzhen</strain>
        <tissue evidence="2">Stem</tissue>
    </source>
</reference>
<gene>
    <name evidence="2" type="ORF">AXF42_Ash009156</name>
</gene>
<evidence type="ECO:0000256" key="1">
    <source>
        <dbReference type="SAM" id="MobiDB-lite"/>
    </source>
</evidence>
<dbReference type="AlphaFoldDB" id="A0A2I0ADN5"/>